<dbReference type="PANTHER" id="PTHR45339">
    <property type="entry name" value="HYBRID SIGNAL TRANSDUCTION HISTIDINE KINASE J"/>
    <property type="match status" value="1"/>
</dbReference>
<dbReference type="Pfam" id="PF08447">
    <property type="entry name" value="PAS_3"/>
    <property type="match status" value="1"/>
</dbReference>
<evidence type="ECO:0000256" key="17">
    <source>
        <dbReference type="PROSITE-ProRule" id="PRU00169"/>
    </source>
</evidence>
<dbReference type="Gene3D" id="1.10.287.130">
    <property type="match status" value="1"/>
</dbReference>
<evidence type="ECO:0000256" key="5">
    <source>
        <dbReference type="ARBA" id="ARBA00022553"/>
    </source>
</evidence>
<dbReference type="Pfam" id="PF00512">
    <property type="entry name" value="HisKA"/>
    <property type="match status" value="1"/>
</dbReference>
<dbReference type="SMART" id="SM00065">
    <property type="entry name" value="GAF"/>
    <property type="match status" value="1"/>
</dbReference>
<feature type="domain" description="PAC" evidence="21">
    <location>
        <begin position="464"/>
        <end position="514"/>
    </location>
</feature>
<feature type="domain" description="Response regulatory" evidence="19">
    <location>
        <begin position="786"/>
        <end position="929"/>
    </location>
</feature>
<keyword evidence="10" id="KW-0067">ATP-binding</keyword>
<dbReference type="CDD" id="cd16922">
    <property type="entry name" value="HATPase_EvgS-ArcB-TorS-like"/>
    <property type="match status" value="1"/>
</dbReference>
<dbReference type="PRINTS" id="PR00344">
    <property type="entry name" value="BCTRLSENSOR"/>
</dbReference>
<dbReference type="InterPro" id="IPR000700">
    <property type="entry name" value="PAS-assoc_C"/>
</dbReference>
<evidence type="ECO:0000256" key="12">
    <source>
        <dbReference type="ARBA" id="ARBA00023012"/>
    </source>
</evidence>
<dbReference type="GO" id="GO:0000155">
    <property type="term" value="F:phosphorelay sensor kinase activity"/>
    <property type="evidence" value="ECO:0007669"/>
    <property type="project" value="InterPro"/>
</dbReference>
<dbReference type="InterPro" id="IPR029016">
    <property type="entry name" value="GAF-like_dom_sf"/>
</dbReference>
<keyword evidence="12" id="KW-0902">Two-component regulatory system</keyword>
<dbReference type="Pfam" id="PF01590">
    <property type="entry name" value="GAF"/>
    <property type="match status" value="1"/>
</dbReference>
<dbReference type="InterPro" id="IPR003018">
    <property type="entry name" value="GAF"/>
</dbReference>
<evidence type="ECO:0000256" key="7">
    <source>
        <dbReference type="ARBA" id="ARBA00022692"/>
    </source>
</evidence>
<evidence type="ECO:0000256" key="16">
    <source>
        <dbReference type="PROSITE-ProRule" id="PRU00110"/>
    </source>
</evidence>
<dbReference type="PROSITE" id="PS50894">
    <property type="entry name" value="HPT"/>
    <property type="match status" value="1"/>
</dbReference>
<dbReference type="SUPFAM" id="SSF47226">
    <property type="entry name" value="Histidine-containing phosphotransfer domain, HPT domain"/>
    <property type="match status" value="1"/>
</dbReference>
<dbReference type="CDD" id="cd00082">
    <property type="entry name" value="HisKA"/>
    <property type="match status" value="1"/>
</dbReference>
<protein>
    <recommendedName>
        <fullName evidence="15">Sensory/regulatory protein RpfC</fullName>
        <ecNumber evidence="3">2.7.13.3</ecNumber>
    </recommendedName>
</protein>
<organism evidence="23 24">
    <name type="scientific">Candidatus Nitrospira nitrificans</name>
    <dbReference type="NCBI Taxonomy" id="1742973"/>
    <lineage>
        <taxon>Bacteria</taxon>
        <taxon>Pseudomonadati</taxon>
        <taxon>Nitrospirota</taxon>
        <taxon>Nitrospiria</taxon>
        <taxon>Nitrospirales</taxon>
        <taxon>Nitrospiraceae</taxon>
        <taxon>Nitrospira</taxon>
    </lineage>
</organism>
<dbReference type="Gene3D" id="3.30.450.20">
    <property type="entry name" value="PAS domain"/>
    <property type="match status" value="2"/>
</dbReference>
<dbReference type="SUPFAM" id="SSF55785">
    <property type="entry name" value="PYP-like sensor domain (PAS domain)"/>
    <property type="match status" value="2"/>
</dbReference>
<evidence type="ECO:0000256" key="3">
    <source>
        <dbReference type="ARBA" id="ARBA00012438"/>
    </source>
</evidence>
<dbReference type="AlphaFoldDB" id="A0A0S4LEW4"/>
<dbReference type="SMART" id="SM00387">
    <property type="entry name" value="HATPase_c"/>
    <property type="match status" value="1"/>
</dbReference>
<dbReference type="Pfam" id="PF08448">
    <property type="entry name" value="PAS_4"/>
    <property type="match status" value="1"/>
</dbReference>
<evidence type="ECO:0000256" key="4">
    <source>
        <dbReference type="ARBA" id="ARBA00022475"/>
    </source>
</evidence>
<dbReference type="CDD" id="cd00130">
    <property type="entry name" value="PAS"/>
    <property type="match status" value="2"/>
</dbReference>
<dbReference type="STRING" id="1742973.COMA2_20429"/>
<evidence type="ECO:0000313" key="23">
    <source>
        <dbReference type="EMBL" id="CUS35759.1"/>
    </source>
</evidence>
<proteinExistence type="predicted"/>
<keyword evidence="5 17" id="KW-0597">Phosphoprotein</keyword>
<evidence type="ECO:0000256" key="6">
    <source>
        <dbReference type="ARBA" id="ARBA00022679"/>
    </source>
</evidence>
<dbReference type="CDD" id="cd17546">
    <property type="entry name" value="REC_hyHK_CKI1_RcsC-like"/>
    <property type="match status" value="1"/>
</dbReference>
<dbReference type="SUPFAM" id="SSF55781">
    <property type="entry name" value="GAF domain-like"/>
    <property type="match status" value="1"/>
</dbReference>
<dbReference type="RefSeq" id="WP_090897183.1">
    <property type="nucleotide sequence ID" value="NZ_CZPZ01000012.1"/>
</dbReference>
<feature type="domain" description="Histidine kinase" evidence="18">
    <location>
        <begin position="532"/>
        <end position="753"/>
    </location>
</feature>
<dbReference type="InterPro" id="IPR005467">
    <property type="entry name" value="His_kinase_dom"/>
</dbReference>
<dbReference type="InterPro" id="IPR001610">
    <property type="entry name" value="PAC"/>
</dbReference>
<evidence type="ECO:0000259" key="19">
    <source>
        <dbReference type="PROSITE" id="PS50110"/>
    </source>
</evidence>
<evidence type="ECO:0000256" key="14">
    <source>
        <dbReference type="ARBA" id="ARBA00064003"/>
    </source>
</evidence>
<dbReference type="Gene3D" id="3.40.50.2300">
    <property type="match status" value="1"/>
</dbReference>
<keyword evidence="7" id="KW-0812">Transmembrane</keyword>
<evidence type="ECO:0000256" key="9">
    <source>
        <dbReference type="ARBA" id="ARBA00022777"/>
    </source>
</evidence>
<comment type="subunit">
    <text evidence="14">At low DSF concentrations, interacts with RpfF.</text>
</comment>
<dbReference type="NCBIfam" id="TIGR00229">
    <property type="entry name" value="sensory_box"/>
    <property type="match status" value="2"/>
</dbReference>
<evidence type="ECO:0000259" key="18">
    <source>
        <dbReference type="PROSITE" id="PS50109"/>
    </source>
</evidence>
<dbReference type="PROSITE" id="PS50109">
    <property type="entry name" value="HIS_KIN"/>
    <property type="match status" value="1"/>
</dbReference>
<dbReference type="Pfam" id="PF02518">
    <property type="entry name" value="HATPase_c"/>
    <property type="match status" value="1"/>
</dbReference>
<keyword evidence="11" id="KW-1133">Transmembrane helix</keyword>
<dbReference type="InterPro" id="IPR035965">
    <property type="entry name" value="PAS-like_dom_sf"/>
</dbReference>
<accession>A0A0S4LEW4</accession>
<feature type="domain" description="HPt" evidence="22">
    <location>
        <begin position="991"/>
        <end position="1077"/>
    </location>
</feature>
<dbReference type="FunFam" id="3.30.565.10:FF:000010">
    <property type="entry name" value="Sensor histidine kinase RcsC"/>
    <property type="match status" value="1"/>
</dbReference>
<dbReference type="PANTHER" id="PTHR45339:SF1">
    <property type="entry name" value="HYBRID SIGNAL TRANSDUCTION HISTIDINE KINASE J"/>
    <property type="match status" value="1"/>
</dbReference>
<dbReference type="SMART" id="SM00448">
    <property type="entry name" value="REC"/>
    <property type="match status" value="1"/>
</dbReference>
<evidence type="ECO:0000313" key="24">
    <source>
        <dbReference type="Proteomes" id="UP000198736"/>
    </source>
</evidence>
<dbReference type="PROSITE" id="PS50112">
    <property type="entry name" value="PAS"/>
    <property type="match status" value="2"/>
</dbReference>
<keyword evidence="13" id="KW-0472">Membrane</keyword>
<dbReference type="GO" id="GO:0005886">
    <property type="term" value="C:plasma membrane"/>
    <property type="evidence" value="ECO:0007669"/>
    <property type="project" value="UniProtKB-SubCell"/>
</dbReference>
<feature type="domain" description="PAS" evidence="20">
    <location>
        <begin position="76"/>
        <end position="129"/>
    </location>
</feature>
<keyword evidence="8" id="KW-0547">Nucleotide-binding</keyword>
<dbReference type="InterPro" id="IPR008207">
    <property type="entry name" value="Sig_transdc_His_kin_Hpt_dom"/>
</dbReference>
<evidence type="ECO:0000259" key="20">
    <source>
        <dbReference type="PROSITE" id="PS50112"/>
    </source>
</evidence>
<reference evidence="24" key="1">
    <citation type="submission" date="2015-10" db="EMBL/GenBank/DDBJ databases">
        <authorList>
            <person name="Luecker S."/>
            <person name="Luecker S."/>
        </authorList>
    </citation>
    <scope>NUCLEOTIDE SEQUENCE [LARGE SCALE GENOMIC DNA]</scope>
</reference>
<comment type="subcellular location">
    <subcellularLocation>
        <location evidence="2">Cell membrane</location>
        <topology evidence="2">Multi-pass membrane protein</topology>
    </subcellularLocation>
</comment>
<name>A0A0S4LEW4_9BACT</name>
<comment type="catalytic activity">
    <reaction evidence="1">
        <text>ATP + protein L-histidine = ADP + protein N-phospho-L-histidine.</text>
        <dbReference type="EC" id="2.7.13.3"/>
    </reaction>
</comment>
<dbReference type="SUPFAM" id="SSF47384">
    <property type="entry name" value="Homodimeric domain of signal transducing histidine kinase"/>
    <property type="match status" value="1"/>
</dbReference>
<evidence type="ECO:0000256" key="10">
    <source>
        <dbReference type="ARBA" id="ARBA00022840"/>
    </source>
</evidence>
<keyword evidence="4" id="KW-1003">Cell membrane</keyword>
<keyword evidence="24" id="KW-1185">Reference proteome</keyword>
<dbReference type="PROSITE" id="PS50113">
    <property type="entry name" value="PAC"/>
    <property type="match status" value="2"/>
</dbReference>
<dbReference type="OrthoDB" id="9808408at2"/>
<evidence type="ECO:0000259" key="22">
    <source>
        <dbReference type="PROSITE" id="PS50894"/>
    </source>
</evidence>
<dbReference type="Pfam" id="PF01627">
    <property type="entry name" value="Hpt"/>
    <property type="match status" value="1"/>
</dbReference>
<dbReference type="Proteomes" id="UP000198736">
    <property type="component" value="Unassembled WGS sequence"/>
</dbReference>
<evidence type="ECO:0000256" key="1">
    <source>
        <dbReference type="ARBA" id="ARBA00000085"/>
    </source>
</evidence>
<feature type="modified residue" description="Phosphohistidine" evidence="16">
    <location>
        <position position="1030"/>
    </location>
</feature>
<dbReference type="GO" id="GO:0005524">
    <property type="term" value="F:ATP binding"/>
    <property type="evidence" value="ECO:0007669"/>
    <property type="project" value="UniProtKB-KW"/>
</dbReference>
<dbReference type="InterPro" id="IPR036097">
    <property type="entry name" value="HisK_dim/P_sf"/>
</dbReference>
<feature type="domain" description="PAC" evidence="21">
    <location>
        <begin position="155"/>
        <end position="206"/>
    </location>
</feature>
<evidence type="ECO:0000256" key="2">
    <source>
        <dbReference type="ARBA" id="ARBA00004651"/>
    </source>
</evidence>
<dbReference type="InterPro" id="IPR001789">
    <property type="entry name" value="Sig_transdc_resp-reg_receiver"/>
</dbReference>
<dbReference type="InterPro" id="IPR004358">
    <property type="entry name" value="Sig_transdc_His_kin-like_C"/>
</dbReference>
<feature type="domain" description="PAS" evidence="20">
    <location>
        <begin position="388"/>
        <end position="460"/>
    </location>
</feature>
<dbReference type="InterPro" id="IPR003661">
    <property type="entry name" value="HisK_dim/P_dom"/>
</dbReference>
<dbReference type="InterPro" id="IPR013655">
    <property type="entry name" value="PAS_fold_3"/>
</dbReference>
<dbReference type="Gene3D" id="1.20.120.160">
    <property type="entry name" value="HPT domain"/>
    <property type="match status" value="1"/>
</dbReference>
<dbReference type="InterPro" id="IPR036641">
    <property type="entry name" value="HPT_dom_sf"/>
</dbReference>
<sequence>MHPMLARQLKRLDLDEQHPPPSLEAWSKLLERIERSYVEADQGHALLERSLALSSKEMQDLYAQLKQTSDTQLARERNKLQAVLYSLGDGLCVVDPAWKIQMTNQAAELLLGETARALIDRPVYQMISPGPGEFREECLITDATFPPLESGEPYRTDDGLLVKADGQLVPISLVVTPMLSDRGVMGAVLVFRDISQQKQVERERLRIEGLLRRIQAGLSELAKNAHVYGGNLQGAVQAVTRVAAECLHAERVSIWFFTDDRSGLHCADLYQLATREHSQGLALSATDYPNYFRELETERVIAADDAQTDTRTAEFTAGYLAPLGITSMLDVPIRSEGRMVGVICHEHIGPKRQWMMEEQHFAASVANTVALAIEAADRRKAEQALRTSEGRLMTTVQSTNIGIWDWDLNTNDVYFSPEWKRQLGYEDHELANTFQEWESRIHPEDHERSLDAIEAYLNGRTSAFENEHRLRHKDGSYRWIFARGTKDESELLPRMVGIHIDITDRKTAEGLLRQAKETAEAASRAKSQFLANMSHEIRTPMNGVLGMAELMLRCPLGDKERYLTESIHRSGSILLALINDILDFSKIEAGKLQLEAIPFEVRRTIQEAIDLAMSEAQKKHLKLSWHIADDIPVYLLGDPTRLGQIIVNLVGNAVKFTERGGVEVAVSLESQQGETYGLSVMVRDTGIGISPEAQAYIFAAFSQADGSTTRKYGGTGLGLAIVKQLVTIMGGHIEIQSALGKGSTFRFDAYFKRCDPVRMSLPSPAEKRGIGGETFVHPAKGSDLVRILLVEDNPVNREVACGMLETFDLQIETAENGREAVAAAAVEGAEYSLIFMDCQMPEMDGFTATRLIREHEAAKTVSSSGFQVSGFRIETRNQKRETFPRVPIVALTAHAMQGDRELCLAAGMDDYLTKPFTLSQLEQVLARWVSKKRAGPVDGVGASSSVPLRRNDHRPQDVFQKAETQRDTNVESAAIDQSALAAIRAVQRPGQPDIVARIVRQYMDSSPEILDRIRRAVLSRNAAELRAAAHLLKSSSAQLGAMAVASGCRDLEMMGASQELERTEEALRTLERHYAAACVAFHAEISKGRAAA</sequence>
<dbReference type="Gene3D" id="3.30.565.10">
    <property type="entry name" value="Histidine kinase-like ATPase, C-terminal domain"/>
    <property type="match status" value="1"/>
</dbReference>
<dbReference type="SUPFAM" id="SSF55874">
    <property type="entry name" value="ATPase domain of HSP90 chaperone/DNA topoisomerase II/histidine kinase"/>
    <property type="match status" value="1"/>
</dbReference>
<dbReference type="SMART" id="SM00091">
    <property type="entry name" value="PAS"/>
    <property type="match status" value="2"/>
</dbReference>
<dbReference type="EMBL" id="CZPZ01000012">
    <property type="protein sequence ID" value="CUS35759.1"/>
    <property type="molecule type" value="Genomic_DNA"/>
</dbReference>
<evidence type="ECO:0000256" key="11">
    <source>
        <dbReference type="ARBA" id="ARBA00022989"/>
    </source>
</evidence>
<dbReference type="EC" id="2.7.13.3" evidence="3"/>
<keyword evidence="9 23" id="KW-0418">Kinase</keyword>
<dbReference type="InterPro" id="IPR003594">
    <property type="entry name" value="HATPase_dom"/>
</dbReference>
<evidence type="ECO:0000256" key="13">
    <source>
        <dbReference type="ARBA" id="ARBA00023136"/>
    </source>
</evidence>
<dbReference type="InterPro" id="IPR011006">
    <property type="entry name" value="CheY-like_superfamily"/>
</dbReference>
<feature type="modified residue" description="4-aspartylphosphate" evidence="17">
    <location>
        <position position="837"/>
    </location>
</feature>
<dbReference type="SMART" id="SM00086">
    <property type="entry name" value="PAC"/>
    <property type="match status" value="2"/>
</dbReference>
<dbReference type="PROSITE" id="PS50110">
    <property type="entry name" value="RESPONSE_REGULATORY"/>
    <property type="match status" value="1"/>
</dbReference>
<evidence type="ECO:0000256" key="15">
    <source>
        <dbReference type="ARBA" id="ARBA00068150"/>
    </source>
</evidence>
<dbReference type="SMART" id="SM00388">
    <property type="entry name" value="HisKA"/>
    <property type="match status" value="1"/>
</dbReference>
<dbReference type="Gene3D" id="3.30.450.40">
    <property type="match status" value="1"/>
</dbReference>
<gene>
    <name evidence="23" type="ORF">COMA2_20429</name>
</gene>
<dbReference type="InterPro" id="IPR000014">
    <property type="entry name" value="PAS"/>
</dbReference>
<dbReference type="InterPro" id="IPR036890">
    <property type="entry name" value="HATPase_C_sf"/>
</dbReference>
<dbReference type="SUPFAM" id="SSF52172">
    <property type="entry name" value="CheY-like"/>
    <property type="match status" value="1"/>
</dbReference>
<evidence type="ECO:0000256" key="8">
    <source>
        <dbReference type="ARBA" id="ARBA00022741"/>
    </source>
</evidence>
<keyword evidence="6 23" id="KW-0808">Transferase</keyword>
<evidence type="ECO:0000259" key="21">
    <source>
        <dbReference type="PROSITE" id="PS50113"/>
    </source>
</evidence>
<dbReference type="InterPro" id="IPR013656">
    <property type="entry name" value="PAS_4"/>
</dbReference>
<dbReference type="FunFam" id="1.10.287.130:FF:000002">
    <property type="entry name" value="Two-component osmosensing histidine kinase"/>
    <property type="match status" value="1"/>
</dbReference>
<dbReference type="Pfam" id="PF00072">
    <property type="entry name" value="Response_reg"/>
    <property type="match status" value="1"/>
</dbReference>